<name>A0AAE0TW11_9PEZI</name>
<dbReference type="EMBL" id="JAULSW010000005">
    <property type="protein sequence ID" value="KAK3381460.1"/>
    <property type="molecule type" value="Genomic_DNA"/>
</dbReference>
<comment type="caution">
    <text evidence="2">The sequence shown here is derived from an EMBL/GenBank/DDBJ whole genome shotgun (WGS) entry which is preliminary data.</text>
</comment>
<reference evidence="2" key="1">
    <citation type="journal article" date="2023" name="Mol. Phylogenet. Evol.">
        <title>Genome-scale phylogeny and comparative genomics of the fungal order Sordariales.</title>
        <authorList>
            <person name="Hensen N."/>
            <person name="Bonometti L."/>
            <person name="Westerberg I."/>
            <person name="Brannstrom I.O."/>
            <person name="Guillou S."/>
            <person name="Cros-Aarteil S."/>
            <person name="Calhoun S."/>
            <person name="Haridas S."/>
            <person name="Kuo A."/>
            <person name="Mondo S."/>
            <person name="Pangilinan J."/>
            <person name="Riley R."/>
            <person name="LaButti K."/>
            <person name="Andreopoulos B."/>
            <person name="Lipzen A."/>
            <person name="Chen C."/>
            <person name="Yan M."/>
            <person name="Daum C."/>
            <person name="Ng V."/>
            <person name="Clum A."/>
            <person name="Steindorff A."/>
            <person name="Ohm R.A."/>
            <person name="Martin F."/>
            <person name="Silar P."/>
            <person name="Natvig D.O."/>
            <person name="Lalanne C."/>
            <person name="Gautier V."/>
            <person name="Ament-Velasquez S.L."/>
            <person name="Kruys A."/>
            <person name="Hutchinson M.I."/>
            <person name="Powell A.J."/>
            <person name="Barry K."/>
            <person name="Miller A.N."/>
            <person name="Grigoriev I.V."/>
            <person name="Debuchy R."/>
            <person name="Gladieux P."/>
            <person name="Hiltunen Thoren M."/>
            <person name="Johannesson H."/>
        </authorList>
    </citation>
    <scope>NUCLEOTIDE SEQUENCE</scope>
    <source>
        <strain evidence="2">CBS 232.78</strain>
    </source>
</reference>
<dbReference type="AlphaFoldDB" id="A0AAE0TW11"/>
<evidence type="ECO:0000256" key="1">
    <source>
        <dbReference type="SAM" id="MobiDB-lite"/>
    </source>
</evidence>
<keyword evidence="3" id="KW-1185">Reference proteome</keyword>
<protein>
    <submittedName>
        <fullName evidence="2">Uncharacterized protein</fullName>
    </submittedName>
</protein>
<evidence type="ECO:0000313" key="2">
    <source>
        <dbReference type="EMBL" id="KAK3381460.1"/>
    </source>
</evidence>
<gene>
    <name evidence="2" type="ORF">B0H63DRAFT_475765</name>
</gene>
<feature type="compositionally biased region" description="Basic residues" evidence="1">
    <location>
        <begin position="163"/>
        <end position="175"/>
    </location>
</feature>
<feature type="region of interest" description="Disordered" evidence="1">
    <location>
        <begin position="153"/>
        <end position="185"/>
    </location>
</feature>
<accession>A0AAE0TW11</accession>
<proteinExistence type="predicted"/>
<evidence type="ECO:0000313" key="3">
    <source>
        <dbReference type="Proteomes" id="UP001285441"/>
    </source>
</evidence>
<sequence length="185" mass="21077">MVRPSGFFFSSLLQGLATRQGRPRFRAPETAILNPTKSSQPCLFFFSERRRRRPVQVGPLPWKKAWQARINSFLRSPIRPGLAGSPLIGSNSCRKERALCRVHSNALFCSDRYRHSRVIGCSYKRARAQGKFDPGTTTHHSCCMEHVIPARPDFRNVSGQRTRPPHTRATHRHTQTHGLSRPNPI</sequence>
<organism evidence="2 3">
    <name type="scientific">Podospora didyma</name>
    <dbReference type="NCBI Taxonomy" id="330526"/>
    <lineage>
        <taxon>Eukaryota</taxon>
        <taxon>Fungi</taxon>
        <taxon>Dikarya</taxon>
        <taxon>Ascomycota</taxon>
        <taxon>Pezizomycotina</taxon>
        <taxon>Sordariomycetes</taxon>
        <taxon>Sordariomycetidae</taxon>
        <taxon>Sordariales</taxon>
        <taxon>Podosporaceae</taxon>
        <taxon>Podospora</taxon>
    </lineage>
</organism>
<dbReference type="Proteomes" id="UP001285441">
    <property type="component" value="Unassembled WGS sequence"/>
</dbReference>
<reference evidence="2" key="2">
    <citation type="submission" date="2023-06" db="EMBL/GenBank/DDBJ databases">
        <authorList>
            <consortium name="Lawrence Berkeley National Laboratory"/>
            <person name="Haridas S."/>
            <person name="Hensen N."/>
            <person name="Bonometti L."/>
            <person name="Westerberg I."/>
            <person name="Brannstrom I.O."/>
            <person name="Guillou S."/>
            <person name="Cros-Aarteil S."/>
            <person name="Calhoun S."/>
            <person name="Kuo A."/>
            <person name="Mondo S."/>
            <person name="Pangilinan J."/>
            <person name="Riley R."/>
            <person name="LaButti K."/>
            <person name="Andreopoulos B."/>
            <person name="Lipzen A."/>
            <person name="Chen C."/>
            <person name="Yanf M."/>
            <person name="Daum C."/>
            <person name="Ng V."/>
            <person name="Clum A."/>
            <person name="Steindorff A."/>
            <person name="Ohm R."/>
            <person name="Martin F."/>
            <person name="Silar P."/>
            <person name="Natvig D."/>
            <person name="Lalanne C."/>
            <person name="Gautier V."/>
            <person name="Ament-velasquez S.L."/>
            <person name="Kruys A."/>
            <person name="Hutchinson M.I."/>
            <person name="Powell A.J."/>
            <person name="Barry K."/>
            <person name="Miller A.N."/>
            <person name="Grigoriev I.V."/>
            <person name="Debuchy R."/>
            <person name="Gladieux P."/>
            <person name="Thoren M.H."/>
            <person name="Johannesson H."/>
        </authorList>
    </citation>
    <scope>NUCLEOTIDE SEQUENCE</scope>
    <source>
        <strain evidence="2">CBS 232.78</strain>
    </source>
</reference>